<evidence type="ECO:0000256" key="5">
    <source>
        <dbReference type="ARBA" id="ARBA00023242"/>
    </source>
</evidence>
<dbReference type="InterPro" id="IPR012337">
    <property type="entry name" value="RNaseH-like_sf"/>
</dbReference>
<dbReference type="GO" id="GO:0046983">
    <property type="term" value="F:protein dimerization activity"/>
    <property type="evidence" value="ECO:0007669"/>
    <property type="project" value="InterPro"/>
</dbReference>
<evidence type="ECO:0000259" key="6">
    <source>
        <dbReference type="Pfam" id="PF05699"/>
    </source>
</evidence>
<accession>A0A6A4CKE5</accession>
<keyword evidence="2" id="KW-0479">Metal-binding</keyword>
<dbReference type="GO" id="GO:0008270">
    <property type="term" value="F:zinc ion binding"/>
    <property type="evidence" value="ECO:0007669"/>
    <property type="project" value="UniProtKB-KW"/>
</dbReference>
<comment type="caution">
    <text evidence="7">The sequence shown here is derived from an EMBL/GenBank/DDBJ whole genome shotgun (WGS) entry which is preliminary data.</text>
</comment>
<dbReference type="PANTHER" id="PTHR46481:SF10">
    <property type="entry name" value="ZINC FINGER BED DOMAIN-CONTAINING PROTEIN 39"/>
    <property type="match status" value="1"/>
</dbReference>
<dbReference type="Proteomes" id="UP000434957">
    <property type="component" value="Unassembled WGS sequence"/>
</dbReference>
<evidence type="ECO:0000313" key="8">
    <source>
        <dbReference type="Proteomes" id="UP000434957"/>
    </source>
</evidence>
<evidence type="ECO:0000256" key="3">
    <source>
        <dbReference type="ARBA" id="ARBA00022771"/>
    </source>
</evidence>
<sequence length="426" mass="49018">MKKAWKLVRKERQRIICTGCTAHGMNLLMKDVFKLAFFKDVLDKAQKLARFIKGRRGLWSRFRDTQKLLKTKGEKRRRLSLTVATRWYTHERCVANVVQNRDVIAAIFSDTTFLNNYKGSELDEATAIFKDEDFWKNASVAVKLIRPINSSLAAFERDDCSISLVYHQFEWLCSHECYTKRLEGSSEELQLQVLNAIKERRKKICWEPLGIAHMLDQTKSMVGHDSKKTINEATELAMQLGLLTTSQEIEFHKQLQEYILEKGRWKGKEREDNDRYNPLNWWSLPSNKYALVQEFASLLLSIPTSSVSSERSWSIHGFIHTKLRNRLTPERVSKLVFVYTNIARKSEVNHIMYQLFPDACDDSDSDSSDASDDDTVDDRGHSSSALALTSAVLPARLSTPTAVHVANDAFTTPTLPTNQRWTCRTE</sequence>
<dbReference type="Pfam" id="PF05699">
    <property type="entry name" value="Dimer_Tnp_hAT"/>
    <property type="match status" value="1"/>
</dbReference>
<evidence type="ECO:0000256" key="4">
    <source>
        <dbReference type="ARBA" id="ARBA00022833"/>
    </source>
</evidence>
<keyword evidence="4" id="KW-0862">Zinc</keyword>
<dbReference type="GO" id="GO:0005634">
    <property type="term" value="C:nucleus"/>
    <property type="evidence" value="ECO:0007669"/>
    <property type="project" value="UniProtKB-SubCell"/>
</dbReference>
<evidence type="ECO:0000313" key="7">
    <source>
        <dbReference type="EMBL" id="KAE9290864.1"/>
    </source>
</evidence>
<protein>
    <recommendedName>
        <fullName evidence="6">HAT C-terminal dimerisation domain-containing protein</fullName>
    </recommendedName>
</protein>
<evidence type="ECO:0000256" key="2">
    <source>
        <dbReference type="ARBA" id="ARBA00022723"/>
    </source>
</evidence>
<comment type="subcellular location">
    <subcellularLocation>
        <location evidence="1">Nucleus</location>
    </subcellularLocation>
</comment>
<keyword evidence="8" id="KW-1185">Reference proteome</keyword>
<feature type="domain" description="HAT C-terminal dimerisation" evidence="6">
    <location>
        <begin position="255"/>
        <end position="341"/>
    </location>
</feature>
<proteinExistence type="predicted"/>
<evidence type="ECO:0000256" key="1">
    <source>
        <dbReference type="ARBA" id="ARBA00004123"/>
    </source>
</evidence>
<dbReference type="AlphaFoldDB" id="A0A6A4CKE5"/>
<reference evidence="7 8" key="1">
    <citation type="submission" date="2018-08" db="EMBL/GenBank/DDBJ databases">
        <title>Genomic investigation of the strawberry pathogen Phytophthora fragariae indicates pathogenicity is determined by transcriptional variation in three key races.</title>
        <authorList>
            <person name="Adams T.M."/>
            <person name="Armitage A.D."/>
            <person name="Sobczyk M.K."/>
            <person name="Bates H.J."/>
            <person name="Dunwell J.M."/>
            <person name="Nellist C.F."/>
            <person name="Harrison R.J."/>
        </authorList>
    </citation>
    <scope>NUCLEOTIDE SEQUENCE [LARGE SCALE GENOMIC DNA]</scope>
    <source>
        <strain evidence="7 8">SCRP333</strain>
    </source>
</reference>
<keyword evidence="3" id="KW-0863">Zinc-finger</keyword>
<name>A0A6A4CKE5_9STRA</name>
<dbReference type="PANTHER" id="PTHR46481">
    <property type="entry name" value="ZINC FINGER BED DOMAIN-CONTAINING PROTEIN 4"/>
    <property type="match status" value="1"/>
</dbReference>
<dbReference type="InterPro" id="IPR008906">
    <property type="entry name" value="HATC_C_dom"/>
</dbReference>
<keyword evidence="5" id="KW-0539">Nucleus</keyword>
<organism evidence="7 8">
    <name type="scientific">Phytophthora rubi</name>
    <dbReference type="NCBI Taxonomy" id="129364"/>
    <lineage>
        <taxon>Eukaryota</taxon>
        <taxon>Sar</taxon>
        <taxon>Stramenopiles</taxon>
        <taxon>Oomycota</taxon>
        <taxon>Peronosporomycetes</taxon>
        <taxon>Peronosporales</taxon>
        <taxon>Peronosporaceae</taxon>
        <taxon>Phytophthora</taxon>
    </lineage>
</organism>
<dbReference type="InterPro" id="IPR052035">
    <property type="entry name" value="ZnF_BED_domain_contain"/>
</dbReference>
<gene>
    <name evidence="7" type="ORF">PR003_g25182</name>
</gene>
<dbReference type="SUPFAM" id="SSF53098">
    <property type="entry name" value="Ribonuclease H-like"/>
    <property type="match status" value="1"/>
</dbReference>
<dbReference type="EMBL" id="QXFT01002969">
    <property type="protein sequence ID" value="KAE9290864.1"/>
    <property type="molecule type" value="Genomic_DNA"/>
</dbReference>